<gene>
    <name evidence="2" type="ORF">PENTCL1PPCAC_16600</name>
</gene>
<dbReference type="AlphaFoldDB" id="A0AAV5TJE1"/>
<reference evidence="2" key="1">
    <citation type="submission" date="2023-10" db="EMBL/GenBank/DDBJ databases">
        <title>Genome assembly of Pristionchus species.</title>
        <authorList>
            <person name="Yoshida K."/>
            <person name="Sommer R.J."/>
        </authorList>
    </citation>
    <scope>NUCLEOTIDE SEQUENCE</scope>
    <source>
        <strain evidence="2">RS0144</strain>
    </source>
</reference>
<keyword evidence="3" id="KW-1185">Reference proteome</keyword>
<evidence type="ECO:0008006" key="4">
    <source>
        <dbReference type="Google" id="ProtNLM"/>
    </source>
</evidence>
<protein>
    <recommendedName>
        <fullName evidence="4">SXP/RAL-2 family protein Ani s 5-like cation-binding domain-containing protein</fullName>
    </recommendedName>
</protein>
<organism evidence="2 3">
    <name type="scientific">Pristionchus entomophagus</name>
    <dbReference type="NCBI Taxonomy" id="358040"/>
    <lineage>
        <taxon>Eukaryota</taxon>
        <taxon>Metazoa</taxon>
        <taxon>Ecdysozoa</taxon>
        <taxon>Nematoda</taxon>
        <taxon>Chromadorea</taxon>
        <taxon>Rhabditida</taxon>
        <taxon>Rhabditina</taxon>
        <taxon>Diplogasteromorpha</taxon>
        <taxon>Diplogasteroidea</taxon>
        <taxon>Neodiplogasteridae</taxon>
        <taxon>Pristionchus</taxon>
    </lineage>
</organism>
<comment type="caution">
    <text evidence="2">The sequence shown here is derived from an EMBL/GenBank/DDBJ whole genome shotgun (WGS) entry which is preliminary data.</text>
</comment>
<feature type="signal peptide" evidence="1">
    <location>
        <begin position="1"/>
        <end position="18"/>
    </location>
</feature>
<evidence type="ECO:0000256" key="1">
    <source>
        <dbReference type="SAM" id="SignalP"/>
    </source>
</evidence>
<feature type="chain" id="PRO_5043405866" description="SXP/RAL-2 family protein Ani s 5-like cation-binding domain-containing protein" evidence="1">
    <location>
        <begin position="19"/>
        <end position="221"/>
    </location>
</feature>
<sequence length="221" mass="21431">MVHLSTLLLLTTPLISSAFPSPFINLQPGVGGGIFGKPKANVSAGLGVSVKPNWQLSYRIRIIRSGAINGTVGALAGGTKAIGQTAANGVADTVKTGVDAVSNLGNAVGGAAAGAVSAVGNEITGLGQSVGDLNFGANANVNAQLKAAFEKFVGAVFAAGGNGKNAPNVIAALRDLIGAILAASIGASANVYAGPLGSVGAGTGISAMIDPILKAIFGVTL</sequence>
<accession>A0AAV5TJE1</accession>
<evidence type="ECO:0000313" key="2">
    <source>
        <dbReference type="EMBL" id="GMS94425.1"/>
    </source>
</evidence>
<evidence type="ECO:0000313" key="3">
    <source>
        <dbReference type="Proteomes" id="UP001432027"/>
    </source>
</evidence>
<dbReference type="EMBL" id="BTSX01000004">
    <property type="protein sequence ID" value="GMS94425.1"/>
    <property type="molecule type" value="Genomic_DNA"/>
</dbReference>
<name>A0AAV5TJE1_9BILA</name>
<proteinExistence type="predicted"/>
<keyword evidence="1" id="KW-0732">Signal</keyword>
<dbReference type="Proteomes" id="UP001432027">
    <property type="component" value="Unassembled WGS sequence"/>
</dbReference>